<keyword evidence="1" id="KW-0732">Signal</keyword>
<dbReference type="InterPro" id="IPR035992">
    <property type="entry name" value="Ricin_B-like_lectins"/>
</dbReference>
<dbReference type="SUPFAM" id="SSF50370">
    <property type="entry name" value="Ricin B-like lectins"/>
    <property type="match status" value="1"/>
</dbReference>
<organism evidence="3 4">
    <name type="scientific">Streptosporangium algeriense</name>
    <dbReference type="NCBI Taxonomy" id="1682748"/>
    <lineage>
        <taxon>Bacteria</taxon>
        <taxon>Bacillati</taxon>
        <taxon>Actinomycetota</taxon>
        <taxon>Actinomycetes</taxon>
        <taxon>Streptosporangiales</taxon>
        <taxon>Streptosporangiaceae</taxon>
        <taxon>Streptosporangium</taxon>
    </lineage>
</organism>
<evidence type="ECO:0000256" key="1">
    <source>
        <dbReference type="SAM" id="SignalP"/>
    </source>
</evidence>
<dbReference type="SMART" id="SM00458">
    <property type="entry name" value="RICIN"/>
    <property type="match status" value="1"/>
</dbReference>
<feature type="chain" id="PRO_5047069151" evidence="1">
    <location>
        <begin position="33"/>
        <end position="377"/>
    </location>
</feature>
<proteinExistence type="predicted"/>
<name>A0ABW3DN84_9ACTN</name>
<reference evidence="4" key="1">
    <citation type="journal article" date="2019" name="Int. J. Syst. Evol. Microbiol.">
        <title>The Global Catalogue of Microorganisms (GCM) 10K type strain sequencing project: providing services to taxonomists for standard genome sequencing and annotation.</title>
        <authorList>
            <consortium name="The Broad Institute Genomics Platform"/>
            <consortium name="The Broad Institute Genome Sequencing Center for Infectious Disease"/>
            <person name="Wu L."/>
            <person name="Ma J."/>
        </authorList>
    </citation>
    <scope>NUCLEOTIDE SEQUENCE [LARGE SCALE GENOMIC DNA]</scope>
    <source>
        <strain evidence="4">CCUG 62974</strain>
    </source>
</reference>
<dbReference type="Pfam" id="PF00652">
    <property type="entry name" value="Ricin_B_lectin"/>
    <property type="match status" value="1"/>
</dbReference>
<gene>
    <name evidence="3" type="ORF">ACFQ08_07575</name>
</gene>
<feature type="domain" description="Ricin B lectin" evidence="2">
    <location>
        <begin position="250"/>
        <end position="371"/>
    </location>
</feature>
<dbReference type="Gene3D" id="2.80.10.50">
    <property type="match status" value="1"/>
</dbReference>
<dbReference type="EMBL" id="JBHTHX010000162">
    <property type="protein sequence ID" value="MFD0884412.1"/>
    <property type="molecule type" value="Genomic_DNA"/>
</dbReference>
<dbReference type="InterPro" id="IPR000772">
    <property type="entry name" value="Ricin_B_lectin"/>
</dbReference>
<feature type="signal peptide" evidence="1">
    <location>
        <begin position="1"/>
        <end position="32"/>
    </location>
</feature>
<dbReference type="Proteomes" id="UP001597024">
    <property type="component" value="Unassembled WGS sequence"/>
</dbReference>
<evidence type="ECO:0000313" key="4">
    <source>
        <dbReference type="Proteomes" id="UP001597024"/>
    </source>
</evidence>
<comment type="caution">
    <text evidence="3">The sequence shown here is derived from an EMBL/GenBank/DDBJ whole genome shotgun (WGS) entry which is preliminary data.</text>
</comment>
<dbReference type="PROSITE" id="PS50231">
    <property type="entry name" value="RICIN_B_LECTIN"/>
    <property type="match status" value="1"/>
</dbReference>
<evidence type="ECO:0000259" key="2">
    <source>
        <dbReference type="SMART" id="SM00458"/>
    </source>
</evidence>
<protein>
    <submittedName>
        <fullName evidence="3">Ricin-type beta-trefoil lectin domain protein</fullName>
    </submittedName>
</protein>
<dbReference type="Pfam" id="PF11958">
    <property type="entry name" value="DUF3472"/>
    <property type="match status" value="1"/>
</dbReference>
<accession>A0ABW3DN84</accession>
<dbReference type="InterPro" id="IPR021862">
    <property type="entry name" value="DUF3472"/>
</dbReference>
<keyword evidence="4" id="KW-1185">Reference proteome</keyword>
<evidence type="ECO:0000313" key="3">
    <source>
        <dbReference type="EMBL" id="MFD0884412.1"/>
    </source>
</evidence>
<sequence length="377" mass="40256">MAPFPRRRAHAVVTTFILIAAGIAAFAPSAAAGPESIPSPAVNYEFPTGSTLSSVDWAIRVEADPGSLSYVFWINQFHFGDGAFAYTGLQTNGGGERTFLFSVWDATEAKPGSPGSYCLPFKESRSGQSCRMKYDWKAGQTYRFHLAAEDDQWFGMTVTNPGDHTSFKLGSIRAGDSGISPAQMTNWVEYYEWNLHRATCHEQPYTRAWFATPVSGTLTADVTGTDTHPDCGASATPSGGGYVLVGAEGNSARGRITQDHICLQAAKLSNNQKVLGAACTDDQNQWWVRAKDATVRVYLNYCLTATGTAESSPVVIAECTGADAQKWTVESAGLKNTASGRCLTLPGGGHTDPQLVVSTCTGGADQRWSLPPTPGSL</sequence>